<organism evidence="1">
    <name type="scientific">Anguilla anguilla</name>
    <name type="common">European freshwater eel</name>
    <name type="synonym">Muraena anguilla</name>
    <dbReference type="NCBI Taxonomy" id="7936"/>
    <lineage>
        <taxon>Eukaryota</taxon>
        <taxon>Metazoa</taxon>
        <taxon>Chordata</taxon>
        <taxon>Craniata</taxon>
        <taxon>Vertebrata</taxon>
        <taxon>Euteleostomi</taxon>
        <taxon>Actinopterygii</taxon>
        <taxon>Neopterygii</taxon>
        <taxon>Teleostei</taxon>
        <taxon>Anguilliformes</taxon>
        <taxon>Anguillidae</taxon>
        <taxon>Anguilla</taxon>
    </lineage>
</organism>
<protein>
    <submittedName>
        <fullName evidence="1">Uncharacterized protein</fullName>
    </submittedName>
</protein>
<evidence type="ECO:0000313" key="1">
    <source>
        <dbReference type="EMBL" id="JAH82072.1"/>
    </source>
</evidence>
<name>A0A0E9VVI3_ANGAN</name>
<reference evidence="1" key="1">
    <citation type="submission" date="2014-11" db="EMBL/GenBank/DDBJ databases">
        <authorList>
            <person name="Amaro Gonzalez C."/>
        </authorList>
    </citation>
    <scope>NUCLEOTIDE SEQUENCE</scope>
</reference>
<dbReference type="EMBL" id="GBXM01026505">
    <property type="protein sequence ID" value="JAH82072.1"/>
    <property type="molecule type" value="Transcribed_RNA"/>
</dbReference>
<reference evidence="1" key="2">
    <citation type="journal article" date="2015" name="Fish Shellfish Immunol.">
        <title>Early steps in the European eel (Anguilla anguilla)-Vibrio vulnificus interaction in the gills: Role of the RtxA13 toxin.</title>
        <authorList>
            <person name="Callol A."/>
            <person name="Pajuelo D."/>
            <person name="Ebbesson L."/>
            <person name="Teles M."/>
            <person name="MacKenzie S."/>
            <person name="Amaro C."/>
        </authorList>
    </citation>
    <scope>NUCLEOTIDE SEQUENCE</scope>
</reference>
<proteinExistence type="predicted"/>
<dbReference type="AlphaFoldDB" id="A0A0E9VVI3"/>
<sequence>MLKFISSETWLNDDSYTYRLTLIRFGRYLLQSHYQSLSNLCFFRRFVEHYNDFLTAHFSLLWKIQLMQNSH</sequence>
<accession>A0A0E9VVI3</accession>